<evidence type="ECO:0000313" key="3">
    <source>
        <dbReference type="Proteomes" id="UP000005239"/>
    </source>
</evidence>
<dbReference type="AlphaFoldDB" id="A0A2A6C872"/>
<accession>A0A2A6C872</accession>
<reference evidence="3" key="1">
    <citation type="journal article" date="2008" name="Nat. Genet.">
        <title>The Pristionchus pacificus genome provides a unique perspective on nematode lifestyle and parasitism.</title>
        <authorList>
            <person name="Dieterich C."/>
            <person name="Clifton S.W."/>
            <person name="Schuster L.N."/>
            <person name="Chinwalla A."/>
            <person name="Delehaunty K."/>
            <person name="Dinkelacker I."/>
            <person name="Fulton L."/>
            <person name="Fulton R."/>
            <person name="Godfrey J."/>
            <person name="Minx P."/>
            <person name="Mitreva M."/>
            <person name="Roeseler W."/>
            <person name="Tian H."/>
            <person name="Witte H."/>
            <person name="Yang S.P."/>
            <person name="Wilson R.K."/>
            <person name="Sommer R.J."/>
        </authorList>
    </citation>
    <scope>NUCLEOTIDE SEQUENCE [LARGE SCALE GENOMIC DNA]</scope>
    <source>
        <strain evidence="3">PS312</strain>
    </source>
</reference>
<reference evidence="2" key="2">
    <citation type="submission" date="2022-06" db="UniProtKB">
        <authorList>
            <consortium name="EnsemblMetazoa"/>
        </authorList>
    </citation>
    <scope>IDENTIFICATION</scope>
    <source>
        <strain evidence="2">PS312</strain>
    </source>
</reference>
<dbReference type="Proteomes" id="UP000005239">
    <property type="component" value="Unassembled WGS sequence"/>
</dbReference>
<sequence length="158" mass="17013">MINTSVNDPWVLCRFSHCVSAFCHLPTSASGTLRIAQRSSARQEAAAYMGNRSSSDRRKSSGEDNPKSQSVQNLKSGGRDFGKSQSMVDLGRASKRKKNSISMSGGGGDRGSKPPTRNGRKQGARTECAAQTNMHICSAFCGDFCISYCMEATDQIGF</sequence>
<protein>
    <submittedName>
        <fullName evidence="2">Uncharacterized protein</fullName>
    </submittedName>
</protein>
<name>A0A2A6C872_PRIPA</name>
<gene>
    <name evidence="2" type="primary">WBGene00203429</name>
</gene>
<accession>A0A8R1UIC8</accession>
<dbReference type="EnsemblMetazoa" id="PPA30562.1">
    <property type="protein sequence ID" value="PPA30562.1"/>
    <property type="gene ID" value="WBGene00203429"/>
</dbReference>
<evidence type="ECO:0000256" key="1">
    <source>
        <dbReference type="SAM" id="MobiDB-lite"/>
    </source>
</evidence>
<feature type="region of interest" description="Disordered" evidence="1">
    <location>
        <begin position="43"/>
        <end position="124"/>
    </location>
</feature>
<organism evidence="2 3">
    <name type="scientific">Pristionchus pacificus</name>
    <name type="common">Parasitic nematode worm</name>
    <dbReference type="NCBI Taxonomy" id="54126"/>
    <lineage>
        <taxon>Eukaryota</taxon>
        <taxon>Metazoa</taxon>
        <taxon>Ecdysozoa</taxon>
        <taxon>Nematoda</taxon>
        <taxon>Chromadorea</taxon>
        <taxon>Rhabditida</taxon>
        <taxon>Rhabditina</taxon>
        <taxon>Diplogasteromorpha</taxon>
        <taxon>Diplogasteroidea</taxon>
        <taxon>Neodiplogasteridae</taxon>
        <taxon>Pristionchus</taxon>
    </lineage>
</organism>
<keyword evidence="3" id="KW-1185">Reference proteome</keyword>
<evidence type="ECO:0000313" key="2">
    <source>
        <dbReference type="EnsemblMetazoa" id="PPA30562.1"/>
    </source>
</evidence>
<feature type="compositionally biased region" description="Basic and acidic residues" evidence="1">
    <location>
        <begin position="54"/>
        <end position="66"/>
    </location>
</feature>
<proteinExistence type="predicted"/>